<dbReference type="RefSeq" id="WP_074846257.1">
    <property type="nucleotide sequence ID" value="NZ_CABMJC010000001.1"/>
</dbReference>
<dbReference type="Proteomes" id="UP000182135">
    <property type="component" value="Unassembled WGS sequence"/>
</dbReference>
<evidence type="ECO:0000313" key="3">
    <source>
        <dbReference type="EMBL" id="SFG09401.1"/>
    </source>
</evidence>
<evidence type="ECO:0000313" key="2">
    <source>
        <dbReference type="EMBL" id="PWL54004.1"/>
    </source>
</evidence>
<evidence type="ECO:0000313" key="5">
    <source>
        <dbReference type="Proteomes" id="UP000246114"/>
    </source>
</evidence>
<accession>A0A1I2P7G4</accession>
<proteinExistence type="predicted"/>
<dbReference type="STRING" id="1529.SAMN04487885_12532"/>
<keyword evidence="1" id="KW-1133">Transmembrane helix</keyword>
<dbReference type="GeneID" id="90543456"/>
<sequence>MKEFRIKAIIWGCLFIFSMLFSELGISYIWILVLLGFLASRSENFRECRTSFVAIGVFAIILVIALPLTISNKELDTISISVSNIEEHGNNIYIKTKEILDKGEITSEELAYINKEKDEISQWCAVFDRQSDIIGLGNVIILQGDNARNVFANQDEDIFNIEQRIRKLDKSELIDVERQWLQDVRSRIHDILMSKIIQEGYGEYYNFSKWRVRYLYLDLYKIIHSDK</sequence>
<dbReference type="AlphaFoldDB" id="A0A1I2P7G4"/>
<dbReference type="EMBL" id="QAMZ01000029">
    <property type="protein sequence ID" value="PWL54004.1"/>
    <property type="molecule type" value="Genomic_DNA"/>
</dbReference>
<feature type="transmembrane region" description="Helical" evidence="1">
    <location>
        <begin position="12"/>
        <end position="39"/>
    </location>
</feature>
<reference evidence="3 4" key="1">
    <citation type="submission" date="2016-10" db="EMBL/GenBank/DDBJ databases">
        <authorList>
            <person name="de Groot N.N."/>
        </authorList>
    </citation>
    <scope>NUCLEOTIDE SEQUENCE [LARGE SCALE GENOMIC DNA]</scope>
    <source>
        <strain evidence="3 4">NLAE-zl-G419</strain>
    </source>
</reference>
<protein>
    <submittedName>
        <fullName evidence="3">Uncharacterized protein</fullName>
    </submittedName>
</protein>
<dbReference type="EMBL" id="FOOE01000025">
    <property type="protein sequence ID" value="SFG09401.1"/>
    <property type="molecule type" value="Genomic_DNA"/>
</dbReference>
<evidence type="ECO:0000313" key="4">
    <source>
        <dbReference type="Proteomes" id="UP000182135"/>
    </source>
</evidence>
<organism evidence="3 4">
    <name type="scientific">Clostridium cadaveris</name>
    <dbReference type="NCBI Taxonomy" id="1529"/>
    <lineage>
        <taxon>Bacteria</taxon>
        <taxon>Bacillati</taxon>
        <taxon>Bacillota</taxon>
        <taxon>Clostridia</taxon>
        <taxon>Eubacteriales</taxon>
        <taxon>Clostridiaceae</taxon>
        <taxon>Clostridium</taxon>
    </lineage>
</organism>
<reference evidence="2 5" key="2">
    <citation type="submission" date="2018-03" db="EMBL/GenBank/DDBJ databases">
        <title>The uncultured portion of the human microbiome is neutrally assembled.</title>
        <authorList>
            <person name="Jeraldo P."/>
            <person name="Boardman L."/>
            <person name="White B.A."/>
            <person name="Nelson H."/>
            <person name="Goldenfeld N."/>
            <person name="Chia N."/>
        </authorList>
    </citation>
    <scope>NUCLEOTIDE SEQUENCE [LARGE SCALE GENOMIC DNA]</scope>
    <source>
        <strain evidence="2">CIM:MAG 903</strain>
    </source>
</reference>
<name>A0A1I2P7G4_9CLOT</name>
<keyword evidence="1" id="KW-0472">Membrane</keyword>
<evidence type="ECO:0000256" key="1">
    <source>
        <dbReference type="SAM" id="Phobius"/>
    </source>
</evidence>
<dbReference type="Proteomes" id="UP000246114">
    <property type="component" value="Unassembled WGS sequence"/>
</dbReference>
<keyword evidence="1" id="KW-0812">Transmembrane</keyword>
<feature type="transmembrane region" description="Helical" evidence="1">
    <location>
        <begin position="51"/>
        <end position="70"/>
    </location>
</feature>
<keyword evidence="4" id="KW-1185">Reference proteome</keyword>
<gene>
    <name evidence="2" type="ORF">DBY38_06300</name>
    <name evidence="3" type="ORF">SAMN04487885_12532</name>
</gene>